<dbReference type="PANTHER" id="PTHR46929:SF3">
    <property type="entry name" value="MYB_SANT-LIKE DOMAIN-CONTAINING PROTEIN"/>
    <property type="match status" value="1"/>
</dbReference>
<feature type="domain" description="Myb/SANT-like" evidence="1">
    <location>
        <begin position="12"/>
        <end position="100"/>
    </location>
</feature>
<evidence type="ECO:0000313" key="3">
    <source>
        <dbReference type="Proteomes" id="UP001630127"/>
    </source>
</evidence>
<accession>A0ABD2ZKV1</accession>
<dbReference type="AlphaFoldDB" id="A0ABD2ZKV1"/>
<proteinExistence type="predicted"/>
<dbReference type="Proteomes" id="UP001630127">
    <property type="component" value="Unassembled WGS sequence"/>
</dbReference>
<dbReference type="EMBL" id="JBJUIK010000009">
    <property type="protein sequence ID" value="KAL3518965.1"/>
    <property type="molecule type" value="Genomic_DNA"/>
</dbReference>
<evidence type="ECO:0000259" key="1">
    <source>
        <dbReference type="Pfam" id="PF12776"/>
    </source>
</evidence>
<name>A0ABD2ZKV1_9GENT</name>
<reference evidence="2 3" key="1">
    <citation type="submission" date="2024-11" db="EMBL/GenBank/DDBJ databases">
        <title>A near-complete genome assembly of Cinchona calisaya.</title>
        <authorList>
            <person name="Lian D.C."/>
            <person name="Zhao X.W."/>
            <person name="Wei L."/>
        </authorList>
    </citation>
    <scope>NUCLEOTIDE SEQUENCE [LARGE SCALE GENOMIC DNA]</scope>
    <source>
        <tissue evidence="2">Nenye</tissue>
    </source>
</reference>
<gene>
    <name evidence="2" type="ORF">ACH5RR_021554</name>
</gene>
<protein>
    <recommendedName>
        <fullName evidence="1">Myb/SANT-like domain-containing protein</fullName>
    </recommendedName>
</protein>
<evidence type="ECO:0000313" key="2">
    <source>
        <dbReference type="EMBL" id="KAL3518965.1"/>
    </source>
</evidence>
<dbReference type="PANTHER" id="PTHR46929">
    <property type="entry name" value="EXPRESSED PROTEIN"/>
    <property type="match status" value="1"/>
</dbReference>
<sequence>MDCQHGSNYGNLFIDQMNQGNKLDDKCAWKPIAYTIVIKTLQERFIITVTKAHIQSRFKNWEKYYDIVHPLLQSYNSGSAITWDNSRGRIEVHDKNVWKERFEVNPKIGPYRRKIVVENWEDICVLFSQDRANREGAQTAFEANAEMNVEESINLEESFENDPLTLKDEAQQ</sequence>
<dbReference type="InterPro" id="IPR024752">
    <property type="entry name" value="Myb/SANT-like_dom"/>
</dbReference>
<comment type="caution">
    <text evidence="2">The sequence shown here is derived from an EMBL/GenBank/DDBJ whole genome shotgun (WGS) entry which is preliminary data.</text>
</comment>
<dbReference type="Pfam" id="PF12776">
    <property type="entry name" value="Myb_DNA-bind_3"/>
    <property type="match status" value="1"/>
</dbReference>
<organism evidence="2 3">
    <name type="scientific">Cinchona calisaya</name>
    <dbReference type="NCBI Taxonomy" id="153742"/>
    <lineage>
        <taxon>Eukaryota</taxon>
        <taxon>Viridiplantae</taxon>
        <taxon>Streptophyta</taxon>
        <taxon>Embryophyta</taxon>
        <taxon>Tracheophyta</taxon>
        <taxon>Spermatophyta</taxon>
        <taxon>Magnoliopsida</taxon>
        <taxon>eudicotyledons</taxon>
        <taxon>Gunneridae</taxon>
        <taxon>Pentapetalae</taxon>
        <taxon>asterids</taxon>
        <taxon>lamiids</taxon>
        <taxon>Gentianales</taxon>
        <taxon>Rubiaceae</taxon>
        <taxon>Cinchonoideae</taxon>
        <taxon>Cinchoneae</taxon>
        <taxon>Cinchona</taxon>
    </lineage>
</organism>
<keyword evidence="3" id="KW-1185">Reference proteome</keyword>